<keyword evidence="2 3" id="KW-0378">Hydrolase</keyword>
<dbReference type="InterPro" id="IPR005659">
    <property type="entry name" value="Chemorcpt_Glu_NH3ase_CheD"/>
</dbReference>
<accession>A0ABV4DV11</accession>
<dbReference type="EMBL" id="JBGFFE010000005">
    <property type="protein sequence ID" value="MEY8763072.1"/>
    <property type="molecule type" value="Genomic_DNA"/>
</dbReference>
<dbReference type="InterPro" id="IPR038592">
    <property type="entry name" value="CheD-like_sf"/>
</dbReference>
<dbReference type="NCBIfam" id="NF010015">
    <property type="entry name" value="PRK13490.1"/>
    <property type="match status" value="1"/>
</dbReference>
<keyword evidence="5" id="KW-1185">Reference proteome</keyword>
<dbReference type="InterPro" id="IPR011324">
    <property type="entry name" value="Cytotoxic_necrot_fac-like_cat"/>
</dbReference>
<dbReference type="PANTHER" id="PTHR35147:SF1">
    <property type="entry name" value="CHEMORECEPTOR GLUTAMINE DEAMIDASE CHED-RELATED"/>
    <property type="match status" value="1"/>
</dbReference>
<evidence type="ECO:0000256" key="2">
    <source>
        <dbReference type="ARBA" id="ARBA00022801"/>
    </source>
</evidence>
<evidence type="ECO:0000256" key="1">
    <source>
        <dbReference type="ARBA" id="ARBA00022500"/>
    </source>
</evidence>
<gene>
    <name evidence="3" type="primary">cheD</name>
    <name evidence="4" type="ORF">AB8S09_05330</name>
</gene>
<comment type="caution">
    <text evidence="4">The sequence shown here is derived from an EMBL/GenBank/DDBJ whole genome shotgun (WGS) entry which is preliminary data.</text>
</comment>
<keyword evidence="1 3" id="KW-0145">Chemotaxis</keyword>
<comment type="similarity">
    <text evidence="3">Belongs to the CheD family.</text>
</comment>
<dbReference type="PANTHER" id="PTHR35147">
    <property type="entry name" value="CHEMORECEPTOR GLUTAMINE DEAMIDASE CHED-RELATED"/>
    <property type="match status" value="1"/>
</dbReference>
<reference evidence="4 5" key="1">
    <citation type="submission" date="2024-08" db="EMBL/GenBank/DDBJ databases">
        <title>Clostridium lapicellarii sp. nov., and Clostridium renhuaiense sp. nov., two species isolated from the mud in a fermentation cellar used for producing sauce-flavour Chinese liquors.</title>
        <authorList>
            <person name="Yang F."/>
            <person name="Wang H."/>
            <person name="Chen L.Q."/>
            <person name="Zhou N."/>
            <person name="Lu J.J."/>
            <person name="Pu X.X."/>
            <person name="Wan B."/>
            <person name="Wang L."/>
            <person name="Liu S.J."/>
        </authorList>
    </citation>
    <scope>NUCLEOTIDE SEQUENCE [LARGE SCALE GENOMIC DNA]</scope>
    <source>
        <strain evidence="4 5">MT-113</strain>
    </source>
</reference>
<evidence type="ECO:0000313" key="4">
    <source>
        <dbReference type="EMBL" id="MEY8763072.1"/>
    </source>
</evidence>
<evidence type="ECO:0000313" key="5">
    <source>
        <dbReference type="Proteomes" id="UP001565220"/>
    </source>
</evidence>
<dbReference type="Pfam" id="PF03975">
    <property type="entry name" value="CheD"/>
    <property type="match status" value="1"/>
</dbReference>
<name>A0ABV4DV11_9CLOT</name>
<dbReference type="SUPFAM" id="SSF64438">
    <property type="entry name" value="CNF1/YfiH-like putative cysteine hydrolases"/>
    <property type="match status" value="1"/>
</dbReference>
<dbReference type="Proteomes" id="UP001565220">
    <property type="component" value="Unassembled WGS sequence"/>
</dbReference>
<comment type="function">
    <text evidence="3">Probably deamidates glutamine residues to glutamate on methyl-accepting chemotaxis receptors (MCPs), playing an important role in chemotaxis.</text>
</comment>
<evidence type="ECO:0000256" key="3">
    <source>
        <dbReference type="HAMAP-Rule" id="MF_01440"/>
    </source>
</evidence>
<protein>
    <recommendedName>
        <fullName evidence="3">Probable chemoreceptor glutamine deamidase CheD</fullName>
        <ecNumber evidence="3">3.5.1.44</ecNumber>
    </recommendedName>
</protein>
<organism evidence="4 5">
    <name type="scientific">Clostridium lapidicellarium</name>
    <dbReference type="NCBI Taxonomy" id="3240931"/>
    <lineage>
        <taxon>Bacteria</taxon>
        <taxon>Bacillati</taxon>
        <taxon>Bacillota</taxon>
        <taxon>Clostridia</taxon>
        <taxon>Eubacteriales</taxon>
        <taxon>Clostridiaceae</taxon>
        <taxon>Clostridium</taxon>
    </lineage>
</organism>
<comment type="catalytic activity">
    <reaction evidence="3">
        <text>L-glutaminyl-[protein] + H2O = L-glutamyl-[protein] + NH4(+)</text>
        <dbReference type="Rhea" id="RHEA:16441"/>
        <dbReference type="Rhea" id="RHEA-COMP:10207"/>
        <dbReference type="Rhea" id="RHEA-COMP:10208"/>
        <dbReference type="ChEBI" id="CHEBI:15377"/>
        <dbReference type="ChEBI" id="CHEBI:28938"/>
        <dbReference type="ChEBI" id="CHEBI:29973"/>
        <dbReference type="ChEBI" id="CHEBI:30011"/>
        <dbReference type="EC" id="3.5.1.44"/>
    </reaction>
</comment>
<dbReference type="RefSeq" id="WP_294181960.1">
    <property type="nucleotide sequence ID" value="NZ_JBGFFE010000005.1"/>
</dbReference>
<dbReference type="Gene3D" id="3.30.1330.200">
    <property type="match status" value="1"/>
</dbReference>
<dbReference type="EC" id="3.5.1.44" evidence="3"/>
<proteinExistence type="inferred from homology"/>
<dbReference type="HAMAP" id="MF_01440">
    <property type="entry name" value="CheD"/>
    <property type="match status" value="1"/>
</dbReference>
<dbReference type="CDD" id="cd16352">
    <property type="entry name" value="CheD"/>
    <property type="match status" value="1"/>
</dbReference>
<sequence>MEVSEIKEIKVGIADMNTAGSPNRIITIGLGSCVGIALYDDKSNIGGLAHIMLPDSTQFSNKKNPLKFADLAIPLLIEKLEKLGVNRRNLKAKIAGGASMFNFPDKSVMMDIGNRNGKAVKHMLEKCSISILAEDLGGNKGRTMILDTSDGSVKIKTVGMGIREI</sequence>